<name>A0ABS0T9Y2_9STAP</name>
<organism evidence="10 11">
    <name type="scientific">Staphylococcus canis</name>
    <dbReference type="NCBI Taxonomy" id="2724942"/>
    <lineage>
        <taxon>Bacteria</taxon>
        <taxon>Bacillati</taxon>
        <taxon>Bacillota</taxon>
        <taxon>Bacilli</taxon>
        <taxon>Bacillales</taxon>
        <taxon>Staphylococcaceae</taxon>
        <taxon>Staphylococcus</taxon>
    </lineage>
</organism>
<dbReference type="CDD" id="cd16344">
    <property type="entry name" value="LMWPAP"/>
    <property type="match status" value="1"/>
</dbReference>
<reference evidence="10 11" key="1">
    <citation type="submission" date="2020-04" db="EMBL/GenBank/DDBJ databases">
        <title>Staphylococcus species from domestic dog.</title>
        <authorList>
            <person name="Paterson G.K."/>
        </authorList>
    </citation>
    <scope>NUCLEOTIDE SEQUENCE [LARGE SCALE GENOMIC DNA]</scope>
    <source>
        <strain evidence="10 11">H16/1A</strain>
    </source>
</reference>
<evidence type="ECO:0000256" key="8">
    <source>
        <dbReference type="ARBA" id="ARBA00051722"/>
    </source>
</evidence>
<dbReference type="PANTHER" id="PTHR11717:SF31">
    <property type="entry name" value="LOW MOLECULAR WEIGHT PROTEIN-TYROSINE-PHOSPHATASE ETP-RELATED"/>
    <property type="match status" value="1"/>
</dbReference>
<evidence type="ECO:0000256" key="5">
    <source>
        <dbReference type="ARBA" id="ARBA00037193"/>
    </source>
</evidence>
<evidence type="ECO:0000256" key="3">
    <source>
        <dbReference type="ARBA" id="ARBA00022801"/>
    </source>
</evidence>
<protein>
    <recommendedName>
        <fullName evidence="6">Low molecular weight protein-tyrosine-phosphatase PtpB</fullName>
        <ecNumber evidence="2">3.1.3.48</ecNumber>
    </recommendedName>
    <alternativeName>
        <fullName evidence="7">Phosphotyrosine phosphatase B</fullName>
    </alternativeName>
</protein>
<comment type="similarity">
    <text evidence="1">Belongs to the low molecular weight phosphotyrosine protein phosphatase family.</text>
</comment>
<dbReference type="InterPro" id="IPR036196">
    <property type="entry name" value="Ptyr_pPase_sf"/>
</dbReference>
<evidence type="ECO:0000256" key="7">
    <source>
        <dbReference type="ARBA" id="ARBA00041820"/>
    </source>
</evidence>
<dbReference type="SUPFAM" id="SSF52788">
    <property type="entry name" value="Phosphotyrosine protein phosphatases I"/>
    <property type="match status" value="1"/>
</dbReference>
<dbReference type="PRINTS" id="PR00719">
    <property type="entry name" value="LMWPTPASE"/>
</dbReference>
<comment type="caution">
    <text evidence="10">The sequence shown here is derived from an EMBL/GenBank/DDBJ whole genome shotgun (WGS) entry which is preliminary data.</text>
</comment>
<evidence type="ECO:0000256" key="4">
    <source>
        <dbReference type="ARBA" id="ARBA00022912"/>
    </source>
</evidence>
<comment type="catalytic activity">
    <reaction evidence="8">
        <text>O-phospho-L-tyrosyl-[protein] + H2O = L-tyrosyl-[protein] + phosphate</text>
        <dbReference type="Rhea" id="RHEA:10684"/>
        <dbReference type="Rhea" id="RHEA-COMP:10136"/>
        <dbReference type="Rhea" id="RHEA-COMP:20101"/>
        <dbReference type="ChEBI" id="CHEBI:15377"/>
        <dbReference type="ChEBI" id="CHEBI:43474"/>
        <dbReference type="ChEBI" id="CHEBI:46858"/>
        <dbReference type="ChEBI" id="CHEBI:61978"/>
        <dbReference type="EC" id="3.1.3.48"/>
    </reaction>
</comment>
<proteinExistence type="inferred from homology"/>
<dbReference type="Proteomes" id="UP000751852">
    <property type="component" value="Unassembled WGS sequence"/>
</dbReference>
<dbReference type="InterPro" id="IPR050438">
    <property type="entry name" value="LMW_PTPase"/>
</dbReference>
<evidence type="ECO:0000313" key="11">
    <source>
        <dbReference type="Proteomes" id="UP000751852"/>
    </source>
</evidence>
<evidence type="ECO:0000256" key="1">
    <source>
        <dbReference type="ARBA" id="ARBA00011063"/>
    </source>
</evidence>
<keyword evidence="11" id="KW-1185">Reference proteome</keyword>
<sequence>MKITFVCTGNTCRSPMAEGIARALLPEHEIASRGITSIAGDPIAKHTKTLLEADGYPVKSTADILKSEDLEADLILTMTHDHAELIRLLYGAHENVMTLTEFVGEAGDVKDPFGSNFEVYEATYNELKALIHMLKSKIPEA</sequence>
<keyword evidence="4" id="KW-0904">Protein phosphatase</keyword>
<dbReference type="EC" id="3.1.3.48" evidence="2"/>
<dbReference type="PANTHER" id="PTHR11717">
    <property type="entry name" value="LOW MOLECULAR WEIGHT PROTEIN TYROSINE PHOSPHATASE"/>
    <property type="match status" value="1"/>
</dbReference>
<dbReference type="EMBL" id="JABANU010000018">
    <property type="protein sequence ID" value="MBI5975527.1"/>
    <property type="molecule type" value="Genomic_DNA"/>
</dbReference>
<dbReference type="SMART" id="SM00226">
    <property type="entry name" value="LMWPc"/>
    <property type="match status" value="1"/>
</dbReference>
<keyword evidence="3" id="KW-0378">Hydrolase</keyword>
<evidence type="ECO:0000259" key="9">
    <source>
        <dbReference type="SMART" id="SM00226"/>
    </source>
</evidence>
<gene>
    <name evidence="10" type="ORF">HHH54_07905</name>
</gene>
<evidence type="ECO:0000256" key="2">
    <source>
        <dbReference type="ARBA" id="ARBA00013064"/>
    </source>
</evidence>
<dbReference type="Pfam" id="PF01451">
    <property type="entry name" value="LMWPc"/>
    <property type="match status" value="1"/>
</dbReference>
<dbReference type="InterPro" id="IPR017867">
    <property type="entry name" value="Tyr_phospatase_low_mol_wt"/>
</dbReference>
<dbReference type="Gene3D" id="3.40.50.2300">
    <property type="match status" value="1"/>
</dbReference>
<dbReference type="RefSeq" id="WP_198618303.1">
    <property type="nucleotide sequence ID" value="NZ_JABANU010000018.1"/>
</dbReference>
<evidence type="ECO:0000313" key="10">
    <source>
        <dbReference type="EMBL" id="MBI5975527.1"/>
    </source>
</evidence>
<evidence type="ECO:0000256" key="6">
    <source>
        <dbReference type="ARBA" id="ARBA00040312"/>
    </source>
</evidence>
<dbReference type="InterPro" id="IPR023485">
    <property type="entry name" value="Ptyr_pPase"/>
</dbReference>
<accession>A0ABS0T9Y2</accession>
<comment type="function">
    <text evidence="5">Dephosphorylates the phosphotyrosine-containing proteins.</text>
</comment>
<feature type="domain" description="Phosphotyrosine protein phosphatase I" evidence="9">
    <location>
        <begin position="1"/>
        <end position="137"/>
    </location>
</feature>